<dbReference type="NCBIfam" id="TIGR01443">
    <property type="entry name" value="intein_Cterm"/>
    <property type="match status" value="1"/>
</dbReference>
<feature type="coiled-coil region" evidence="1">
    <location>
        <begin position="169"/>
        <end position="203"/>
    </location>
</feature>
<evidence type="ECO:0000256" key="1">
    <source>
        <dbReference type="SAM" id="Coils"/>
    </source>
</evidence>
<feature type="compositionally biased region" description="Basic and acidic residues" evidence="2">
    <location>
        <begin position="65"/>
        <end position="77"/>
    </location>
</feature>
<evidence type="ECO:0000313" key="4">
    <source>
        <dbReference type="EMBL" id="MEF3119247.1"/>
    </source>
</evidence>
<dbReference type="Proteomes" id="UP001348265">
    <property type="component" value="Unassembled WGS sequence"/>
</dbReference>
<dbReference type="Gene3D" id="2.170.16.10">
    <property type="entry name" value="Hedgehog/Intein (Hint) domain"/>
    <property type="match status" value="1"/>
</dbReference>
<protein>
    <submittedName>
        <fullName evidence="4">Polymorphic toxin-type HINT domain-containing protein</fullName>
    </submittedName>
</protein>
<dbReference type="CDD" id="cd20745">
    <property type="entry name" value="FIX_RhsA_AHH_HNH-like"/>
    <property type="match status" value="1"/>
</dbReference>
<dbReference type="RefSeq" id="WP_331790063.1">
    <property type="nucleotide sequence ID" value="NZ_JAVFKM010000040.1"/>
</dbReference>
<dbReference type="InterPro" id="IPR003587">
    <property type="entry name" value="Hint_dom_N"/>
</dbReference>
<dbReference type="InterPro" id="IPR036844">
    <property type="entry name" value="Hint_dom_sf"/>
</dbReference>
<dbReference type="SMART" id="SM00306">
    <property type="entry name" value="HintN"/>
    <property type="match status" value="1"/>
</dbReference>
<evidence type="ECO:0000256" key="2">
    <source>
        <dbReference type="SAM" id="MobiDB-lite"/>
    </source>
</evidence>
<dbReference type="CDD" id="cd00081">
    <property type="entry name" value="Hint"/>
    <property type="match status" value="1"/>
</dbReference>
<feature type="domain" description="Hint" evidence="3">
    <location>
        <begin position="323"/>
        <end position="426"/>
    </location>
</feature>
<name>A0ABU7X652_9ACTN</name>
<feature type="region of interest" description="Disordered" evidence="2">
    <location>
        <begin position="65"/>
        <end position="122"/>
    </location>
</feature>
<evidence type="ECO:0000313" key="5">
    <source>
        <dbReference type="Proteomes" id="UP001348265"/>
    </source>
</evidence>
<accession>A0ABU7X652</accession>
<dbReference type="InterPro" id="IPR030934">
    <property type="entry name" value="Intein_C"/>
</dbReference>
<sequence length="475" mass="50761">MHAFIQTGQYQAARKDQLTVTHVADLRHLIAEGAAAAATAQVDAARAAHVAAVAGQDAASADKYARQAKDSSAEAGRHAAAARKSADEAEKSAAQAAQSAKKARAAEQDAHRASRNASASADRAETAASWALGSANEAWAAANQARQDAIAAGKDSAAADKAAAEAKTIATEKLRKEEEARRNDEAQKEFQALNDAYQDALNEEPGFWEQLKSIDFSWDRFTDLSHFWDDLQLGNDLAGLVPVAGEGFDLANCAISGIRGNGTEALLSCEAAIPFAGWGATATKWSTRSSKNWEFLMSASGRGGRSAEYMKKLDKMVETTCKTNSFTPETPVVMDGGITKPIKNIRVGDRVIATDPMTGRTQSRPVDDVIVGTGQKHLVELTVQAPADHSAGTVTATDNHPFWLENRHIWAPASKIKPGALLRTSAGSWAKVTAVRAWTAHQQVYNLTVNGTHTYYVQAGTTSALVHNWGCEFKY</sequence>
<dbReference type="Pfam" id="PF07591">
    <property type="entry name" value="PT-HINT"/>
    <property type="match status" value="1"/>
</dbReference>
<gene>
    <name evidence="4" type="ORF">RB636_39485</name>
</gene>
<proteinExistence type="predicted"/>
<keyword evidence="1" id="KW-0175">Coiled coil</keyword>
<dbReference type="SUPFAM" id="SSF51294">
    <property type="entry name" value="Hedgehog/intein (Hint) domain"/>
    <property type="match status" value="1"/>
</dbReference>
<organism evidence="4 5">
    <name type="scientific">Streptomyces chrestomyceticus</name>
    <dbReference type="NCBI Taxonomy" id="68185"/>
    <lineage>
        <taxon>Bacteria</taxon>
        <taxon>Bacillati</taxon>
        <taxon>Actinomycetota</taxon>
        <taxon>Actinomycetes</taxon>
        <taxon>Kitasatosporales</taxon>
        <taxon>Streptomycetaceae</taxon>
        <taxon>Streptomyces</taxon>
    </lineage>
</organism>
<comment type="caution">
    <text evidence="4">The sequence shown here is derived from an EMBL/GenBank/DDBJ whole genome shotgun (WGS) entry which is preliminary data.</text>
</comment>
<keyword evidence="5" id="KW-1185">Reference proteome</keyword>
<dbReference type="EMBL" id="JAVFKM010000040">
    <property type="protein sequence ID" value="MEF3119247.1"/>
    <property type="molecule type" value="Genomic_DNA"/>
</dbReference>
<reference evidence="4 5" key="1">
    <citation type="submission" date="2023-08" db="EMBL/GenBank/DDBJ databases">
        <authorList>
            <person name="Sharma P."/>
            <person name="Verma V."/>
            <person name="Mohan M.K."/>
            <person name="Dubey A.K."/>
        </authorList>
    </citation>
    <scope>NUCLEOTIDE SEQUENCE [LARGE SCALE GENOMIC DNA]</scope>
    <source>
        <strain evidence="4 5">ADP4</strain>
    </source>
</reference>
<evidence type="ECO:0000259" key="3">
    <source>
        <dbReference type="SMART" id="SM00306"/>
    </source>
</evidence>